<dbReference type="AlphaFoldDB" id="A0A816WL46"/>
<sequence>MAEVLSAKCSCCKKSGIAQCDGCANGFCSTHFREHRHYLDTKFAQLLHDRSILPHQLVDYSSKIKQAQLKTLPHDINQWEEQALKSVTQTAERVRNRIKELMTLRTSTIKADLDQISIELRKRKFENNYFEQDIKHLSEKLDQIQIDLNIHKTRVKMTIPPIKLNSQF</sequence>
<name>A0A816WL46_9BILA</name>
<proteinExistence type="predicted"/>
<dbReference type="EMBL" id="CAJNRG010011909">
    <property type="protein sequence ID" value="CAF2135981.1"/>
    <property type="molecule type" value="Genomic_DNA"/>
</dbReference>
<evidence type="ECO:0000313" key="5">
    <source>
        <dbReference type="Proteomes" id="UP000663856"/>
    </source>
</evidence>
<gene>
    <name evidence="4" type="ORF">OVN521_LOCUS19916</name>
    <name evidence="3" type="ORF">UXM345_LOCUS18721</name>
    <name evidence="1" type="ORF">WKI299_LOCUS25871</name>
    <name evidence="2" type="ORF">XDN619_LOCUS25846</name>
</gene>
<protein>
    <submittedName>
        <fullName evidence="1">Uncharacterized protein</fullName>
    </submittedName>
</protein>
<dbReference type="Proteomes" id="UP000663887">
    <property type="component" value="Unassembled WGS sequence"/>
</dbReference>
<evidence type="ECO:0000313" key="4">
    <source>
        <dbReference type="EMBL" id="CAF4083448.1"/>
    </source>
</evidence>
<evidence type="ECO:0000313" key="1">
    <source>
        <dbReference type="EMBL" id="CAF2128506.1"/>
    </source>
</evidence>
<evidence type="ECO:0000313" key="3">
    <source>
        <dbReference type="EMBL" id="CAF4043075.1"/>
    </source>
</evidence>
<evidence type="ECO:0000313" key="6">
    <source>
        <dbReference type="Proteomes" id="UP000663866"/>
    </source>
</evidence>
<dbReference type="Proteomes" id="UP000663866">
    <property type="component" value="Unassembled WGS sequence"/>
</dbReference>
<dbReference type="Proteomes" id="UP000663842">
    <property type="component" value="Unassembled WGS sequence"/>
</dbReference>
<keyword evidence="6" id="KW-1185">Reference proteome</keyword>
<dbReference type="EMBL" id="CAJOBG010003844">
    <property type="protein sequence ID" value="CAF4083448.1"/>
    <property type="molecule type" value="Genomic_DNA"/>
</dbReference>
<dbReference type="Proteomes" id="UP000663856">
    <property type="component" value="Unassembled WGS sequence"/>
</dbReference>
<dbReference type="EMBL" id="CAJOBF010002568">
    <property type="protein sequence ID" value="CAF4043075.1"/>
    <property type="molecule type" value="Genomic_DNA"/>
</dbReference>
<reference evidence="1" key="1">
    <citation type="submission" date="2021-02" db="EMBL/GenBank/DDBJ databases">
        <authorList>
            <person name="Nowell W R."/>
        </authorList>
    </citation>
    <scope>NUCLEOTIDE SEQUENCE</scope>
</reference>
<comment type="caution">
    <text evidence="1">The sequence shown here is derived from an EMBL/GenBank/DDBJ whole genome shotgun (WGS) entry which is preliminary data.</text>
</comment>
<dbReference type="EMBL" id="CAJNRF010011116">
    <property type="protein sequence ID" value="CAF2128506.1"/>
    <property type="molecule type" value="Genomic_DNA"/>
</dbReference>
<evidence type="ECO:0000313" key="2">
    <source>
        <dbReference type="EMBL" id="CAF2135981.1"/>
    </source>
</evidence>
<organism evidence="1 5">
    <name type="scientific">Rotaria magnacalcarata</name>
    <dbReference type="NCBI Taxonomy" id="392030"/>
    <lineage>
        <taxon>Eukaryota</taxon>
        <taxon>Metazoa</taxon>
        <taxon>Spiralia</taxon>
        <taxon>Gnathifera</taxon>
        <taxon>Rotifera</taxon>
        <taxon>Eurotatoria</taxon>
        <taxon>Bdelloidea</taxon>
        <taxon>Philodinida</taxon>
        <taxon>Philodinidae</taxon>
        <taxon>Rotaria</taxon>
    </lineage>
</organism>
<accession>A0A816WL46</accession>